<evidence type="ECO:0000313" key="1">
    <source>
        <dbReference type="EMBL" id="GBR74825.1"/>
    </source>
</evidence>
<protein>
    <submittedName>
        <fullName evidence="1">Uncharacterized protein</fullName>
    </submittedName>
</protein>
<gene>
    <name evidence="1" type="ORF">NO1_1933</name>
</gene>
<organism evidence="1 2">
    <name type="scientific">Termititenax aidoneus</name>
    <dbReference type="NCBI Taxonomy" id="2218524"/>
    <lineage>
        <taxon>Bacteria</taxon>
        <taxon>Bacillati</taxon>
        <taxon>Candidatus Margulisiibacteriota</taxon>
        <taxon>Candidatus Termititenacia</taxon>
        <taxon>Candidatus Termititenacales</taxon>
        <taxon>Candidatus Termititenacaceae</taxon>
        <taxon>Candidatus Termititenax</taxon>
    </lineage>
</organism>
<keyword evidence="2" id="KW-1185">Reference proteome</keyword>
<accession>A0A388TD40</accession>
<reference evidence="1 2" key="1">
    <citation type="journal article" date="2019" name="ISME J.">
        <title>Genome analyses of uncultured TG2/ZB3 bacteria in 'Margulisbacteria' specifically attached to ectosymbiotic spirochetes of protists in the termite gut.</title>
        <authorList>
            <person name="Utami Y.D."/>
            <person name="Kuwahara H."/>
            <person name="Igai K."/>
            <person name="Murakami T."/>
            <person name="Sugaya K."/>
            <person name="Morikawa T."/>
            <person name="Nagura Y."/>
            <person name="Yuki M."/>
            <person name="Deevong P."/>
            <person name="Inoue T."/>
            <person name="Kihara K."/>
            <person name="Lo N."/>
            <person name="Yamada A."/>
            <person name="Ohkuma M."/>
            <person name="Hongoh Y."/>
        </authorList>
    </citation>
    <scope>NUCLEOTIDE SEQUENCE [LARGE SCALE GENOMIC DNA]</scope>
    <source>
        <strain evidence="1">NkOx7-01</strain>
    </source>
</reference>
<dbReference type="Proteomes" id="UP000269352">
    <property type="component" value="Unassembled WGS sequence"/>
</dbReference>
<dbReference type="Pfam" id="PF21822">
    <property type="entry name" value="Phage_TAC_15"/>
    <property type="match status" value="1"/>
</dbReference>
<evidence type="ECO:0000313" key="2">
    <source>
        <dbReference type="Proteomes" id="UP000269352"/>
    </source>
</evidence>
<sequence>MGKYDLNGRELVITPSPFGLVLELKNAVIKALTERKLSAGSTVLDALNGKTELSPEMLDGFLQAILAVAGNSEVERLLMECAKRAYIGINKDKIDADYFDEVNNRRDYYPIMFNVLKENLEPFFAGAASLFPSLEKAATTNDQK</sequence>
<proteinExistence type="predicted"/>
<dbReference type="InterPro" id="IPR049156">
    <property type="entry name" value="Phage_chap_TAC_15-like"/>
</dbReference>
<name>A0A388TD40_TERA1</name>
<dbReference type="AlphaFoldDB" id="A0A388TD40"/>
<comment type="caution">
    <text evidence="1">The sequence shown here is derived from an EMBL/GenBank/DDBJ whole genome shotgun (WGS) entry which is preliminary data.</text>
</comment>
<dbReference type="EMBL" id="BGZN01000091">
    <property type="protein sequence ID" value="GBR74825.1"/>
    <property type="molecule type" value="Genomic_DNA"/>
</dbReference>